<protein>
    <submittedName>
        <fullName evidence="1">Uncharacterized protein</fullName>
    </submittedName>
</protein>
<accession>A7EKK3</accession>
<organism evidence="1 2">
    <name type="scientific">Sclerotinia sclerotiorum (strain ATCC 18683 / 1980 / Ss-1)</name>
    <name type="common">White mold</name>
    <name type="synonym">Whetzelinia sclerotiorum</name>
    <dbReference type="NCBI Taxonomy" id="665079"/>
    <lineage>
        <taxon>Eukaryota</taxon>
        <taxon>Fungi</taxon>
        <taxon>Dikarya</taxon>
        <taxon>Ascomycota</taxon>
        <taxon>Pezizomycotina</taxon>
        <taxon>Leotiomycetes</taxon>
        <taxon>Helotiales</taxon>
        <taxon>Sclerotiniaceae</taxon>
        <taxon>Sclerotinia</taxon>
    </lineage>
</organism>
<dbReference type="GeneID" id="5489303"/>
<dbReference type="EMBL" id="CH476627">
    <property type="protein sequence ID" value="EDO03369.1"/>
    <property type="molecule type" value="Genomic_DNA"/>
</dbReference>
<gene>
    <name evidence="1" type="ORF">SS1G_05850</name>
</gene>
<name>A7EKK3_SCLS1</name>
<dbReference type="InParanoid" id="A7EKK3"/>
<dbReference type="Proteomes" id="UP000001312">
    <property type="component" value="Unassembled WGS sequence"/>
</dbReference>
<dbReference type="RefSeq" id="XP_001592928.1">
    <property type="nucleotide sequence ID" value="XM_001592878.1"/>
</dbReference>
<evidence type="ECO:0000313" key="2">
    <source>
        <dbReference type="Proteomes" id="UP000001312"/>
    </source>
</evidence>
<dbReference type="HOGENOM" id="CLU_1541020_0_0_1"/>
<keyword evidence="2" id="KW-1185">Reference proteome</keyword>
<dbReference type="KEGG" id="ssl:SS1G_05850"/>
<evidence type="ECO:0000313" key="1">
    <source>
        <dbReference type="EMBL" id="EDO03369.1"/>
    </source>
</evidence>
<dbReference type="AlphaFoldDB" id="A7EKK3"/>
<reference evidence="2" key="1">
    <citation type="journal article" date="2011" name="PLoS Genet.">
        <title>Genomic analysis of the necrotrophic fungal pathogens Sclerotinia sclerotiorum and Botrytis cinerea.</title>
        <authorList>
            <person name="Amselem J."/>
            <person name="Cuomo C.A."/>
            <person name="van Kan J.A."/>
            <person name="Viaud M."/>
            <person name="Benito E.P."/>
            <person name="Couloux A."/>
            <person name="Coutinho P.M."/>
            <person name="de Vries R.P."/>
            <person name="Dyer P.S."/>
            <person name="Fillinger S."/>
            <person name="Fournier E."/>
            <person name="Gout L."/>
            <person name="Hahn M."/>
            <person name="Kohn L."/>
            <person name="Lapalu N."/>
            <person name="Plummer K.M."/>
            <person name="Pradier J.M."/>
            <person name="Quevillon E."/>
            <person name="Sharon A."/>
            <person name="Simon A."/>
            <person name="ten Have A."/>
            <person name="Tudzynski B."/>
            <person name="Tudzynski P."/>
            <person name="Wincker P."/>
            <person name="Andrew M."/>
            <person name="Anthouard V."/>
            <person name="Beever R.E."/>
            <person name="Beffa R."/>
            <person name="Benoit I."/>
            <person name="Bouzid O."/>
            <person name="Brault B."/>
            <person name="Chen Z."/>
            <person name="Choquer M."/>
            <person name="Collemare J."/>
            <person name="Cotton P."/>
            <person name="Danchin E.G."/>
            <person name="Da Silva C."/>
            <person name="Gautier A."/>
            <person name="Giraud C."/>
            <person name="Giraud T."/>
            <person name="Gonzalez C."/>
            <person name="Grossetete S."/>
            <person name="Guldener U."/>
            <person name="Henrissat B."/>
            <person name="Howlett B.J."/>
            <person name="Kodira C."/>
            <person name="Kretschmer M."/>
            <person name="Lappartient A."/>
            <person name="Leroch M."/>
            <person name="Levis C."/>
            <person name="Mauceli E."/>
            <person name="Neuveglise C."/>
            <person name="Oeser B."/>
            <person name="Pearson M."/>
            <person name="Poulain J."/>
            <person name="Poussereau N."/>
            <person name="Quesneville H."/>
            <person name="Rascle C."/>
            <person name="Schumacher J."/>
            <person name="Segurens B."/>
            <person name="Sexton A."/>
            <person name="Silva E."/>
            <person name="Sirven C."/>
            <person name="Soanes D.M."/>
            <person name="Talbot N.J."/>
            <person name="Templeton M."/>
            <person name="Yandava C."/>
            <person name="Yarden O."/>
            <person name="Zeng Q."/>
            <person name="Rollins J.A."/>
            <person name="Lebrun M.H."/>
            <person name="Dickman M."/>
        </authorList>
    </citation>
    <scope>NUCLEOTIDE SEQUENCE [LARGE SCALE GENOMIC DNA]</scope>
    <source>
        <strain evidence="2">ATCC 18683 / 1980 / Ss-1</strain>
    </source>
</reference>
<proteinExistence type="predicted"/>
<sequence length="174" mass="20511">MSKKELFDFCERKKDSPYEWFDRQLGEIKNHSRIFHVEPKSEFLVIEIRYWKTNYDFWLLAWSLNSGERVVVVGVKRVDYHYRLQFVGKSIDLSETYLNQGLESKKIFMTVAMMDFGGDSFCGYLPQVDGDYLISTLPFQVVAESFAECVISAPINLLYEYRLLESRSLRLDPE</sequence>